<feature type="transmembrane region" description="Helical" evidence="1">
    <location>
        <begin position="146"/>
        <end position="174"/>
    </location>
</feature>
<organism evidence="2 3">
    <name type="scientific">Neolewinella aurantiaca</name>
    <dbReference type="NCBI Taxonomy" id="2602767"/>
    <lineage>
        <taxon>Bacteria</taxon>
        <taxon>Pseudomonadati</taxon>
        <taxon>Bacteroidota</taxon>
        <taxon>Saprospiria</taxon>
        <taxon>Saprospirales</taxon>
        <taxon>Lewinellaceae</taxon>
        <taxon>Neolewinella</taxon>
    </lineage>
</organism>
<dbReference type="Pfam" id="PF20221">
    <property type="entry name" value="DUF6580"/>
    <property type="match status" value="1"/>
</dbReference>
<reference evidence="2 3" key="1">
    <citation type="submission" date="2019-08" db="EMBL/GenBank/DDBJ databases">
        <title>Lewinella sp. strain SSH13 Genome sequencing and assembly.</title>
        <authorList>
            <person name="Kim I."/>
        </authorList>
    </citation>
    <scope>NUCLEOTIDE SEQUENCE [LARGE SCALE GENOMIC DNA]</scope>
    <source>
        <strain evidence="2 3">SSH13</strain>
    </source>
</reference>
<accession>A0A5C7FXE7</accession>
<keyword evidence="1" id="KW-0472">Membrane</keyword>
<evidence type="ECO:0000313" key="3">
    <source>
        <dbReference type="Proteomes" id="UP000321907"/>
    </source>
</evidence>
<dbReference type="InterPro" id="IPR046487">
    <property type="entry name" value="DUF6580"/>
</dbReference>
<keyword evidence="1" id="KW-1133">Transmembrane helix</keyword>
<dbReference type="Proteomes" id="UP000321907">
    <property type="component" value="Unassembled WGS sequence"/>
</dbReference>
<evidence type="ECO:0008006" key="4">
    <source>
        <dbReference type="Google" id="ProtNLM"/>
    </source>
</evidence>
<feature type="transmembrane region" description="Helical" evidence="1">
    <location>
        <begin position="114"/>
        <end position="134"/>
    </location>
</feature>
<gene>
    <name evidence="2" type="ORF">FUA23_01775</name>
</gene>
<feature type="transmembrane region" description="Helical" evidence="1">
    <location>
        <begin position="79"/>
        <end position="102"/>
    </location>
</feature>
<dbReference type="RefSeq" id="WP_147928988.1">
    <property type="nucleotide sequence ID" value="NZ_VOXD01000002.1"/>
</dbReference>
<feature type="transmembrane region" description="Helical" evidence="1">
    <location>
        <begin position="49"/>
        <end position="67"/>
    </location>
</feature>
<dbReference type="AlphaFoldDB" id="A0A5C7FXE7"/>
<dbReference type="OrthoDB" id="9806699at2"/>
<keyword evidence="3" id="KW-1185">Reference proteome</keyword>
<comment type="caution">
    <text evidence="2">The sequence shown here is derived from an EMBL/GenBank/DDBJ whole genome shotgun (WGS) entry which is preliminary data.</text>
</comment>
<sequence length="190" mass="20161">MSSSTAPKSFLLVTGLILVAAASRLLPHWPNFVPVGAMALFGAAALPKRWLAVIVPVLAFYLSDLALNNTIYASYYEGFYWGMNYWTTGAIVAMAVLGMGLLRNVKFSWLKVGGAAVSATLLFFIVTNFGVWASGMMYPKTGAGLIAAYAAGLPFLLNSLAANVLFSGVLFGIARYSGVPTGQPALEHAR</sequence>
<protein>
    <recommendedName>
        <fullName evidence="4">ECF transporter S component</fullName>
    </recommendedName>
</protein>
<evidence type="ECO:0000256" key="1">
    <source>
        <dbReference type="SAM" id="Phobius"/>
    </source>
</evidence>
<dbReference type="EMBL" id="VOXD01000002">
    <property type="protein sequence ID" value="TXF91448.1"/>
    <property type="molecule type" value="Genomic_DNA"/>
</dbReference>
<keyword evidence="1" id="KW-0812">Transmembrane</keyword>
<proteinExistence type="predicted"/>
<name>A0A5C7FXE7_9BACT</name>
<evidence type="ECO:0000313" key="2">
    <source>
        <dbReference type="EMBL" id="TXF91448.1"/>
    </source>
</evidence>